<evidence type="ECO:0000313" key="3">
    <source>
        <dbReference type="EMBL" id="NDY41351.1"/>
    </source>
</evidence>
<keyword evidence="3" id="KW-0808">Transferase</keyword>
<evidence type="ECO:0000313" key="4">
    <source>
        <dbReference type="Proteomes" id="UP000469346"/>
    </source>
</evidence>
<keyword evidence="1" id="KW-0812">Transmembrane</keyword>
<dbReference type="AlphaFoldDB" id="A0A6N9TJC2"/>
<accession>A0A6N9TJC2</accession>
<feature type="transmembrane region" description="Helical" evidence="1">
    <location>
        <begin position="231"/>
        <end position="248"/>
    </location>
</feature>
<dbReference type="GO" id="GO:0000271">
    <property type="term" value="P:polysaccharide biosynthetic process"/>
    <property type="evidence" value="ECO:0007669"/>
    <property type="project" value="TreeGrafter"/>
</dbReference>
<dbReference type="PANTHER" id="PTHR23028">
    <property type="entry name" value="ACETYLTRANSFERASE"/>
    <property type="match status" value="1"/>
</dbReference>
<dbReference type="PANTHER" id="PTHR23028:SF53">
    <property type="entry name" value="ACYL_TRANSF_3 DOMAIN-CONTAINING PROTEIN"/>
    <property type="match status" value="1"/>
</dbReference>
<feature type="transmembrane region" description="Helical" evidence="1">
    <location>
        <begin position="255"/>
        <end position="275"/>
    </location>
</feature>
<feature type="transmembrane region" description="Helical" evidence="1">
    <location>
        <begin position="168"/>
        <end position="188"/>
    </location>
</feature>
<dbReference type="InterPro" id="IPR050879">
    <property type="entry name" value="Acyltransferase_3"/>
</dbReference>
<gene>
    <name evidence="3" type="ORF">G3N55_00605</name>
</gene>
<evidence type="ECO:0000259" key="2">
    <source>
        <dbReference type="Pfam" id="PF01757"/>
    </source>
</evidence>
<organism evidence="3 4">
    <name type="scientific">Dissulfurirhabdus thermomarina</name>
    <dbReference type="NCBI Taxonomy" id="1765737"/>
    <lineage>
        <taxon>Bacteria</taxon>
        <taxon>Deltaproteobacteria</taxon>
        <taxon>Dissulfurirhabdaceae</taxon>
        <taxon>Dissulfurirhabdus</taxon>
    </lineage>
</organism>
<feature type="domain" description="Acyltransferase 3" evidence="2">
    <location>
        <begin position="11"/>
        <end position="301"/>
    </location>
</feature>
<feature type="transmembrane region" description="Helical" evidence="1">
    <location>
        <begin position="111"/>
        <end position="130"/>
    </location>
</feature>
<name>A0A6N9TJC2_DISTH</name>
<dbReference type="GO" id="GO:0016020">
    <property type="term" value="C:membrane"/>
    <property type="evidence" value="ECO:0007669"/>
    <property type="project" value="TreeGrafter"/>
</dbReference>
<feature type="transmembrane region" description="Helical" evidence="1">
    <location>
        <begin position="12"/>
        <end position="29"/>
    </location>
</feature>
<keyword evidence="1" id="KW-0472">Membrane</keyword>
<dbReference type="InterPro" id="IPR002656">
    <property type="entry name" value="Acyl_transf_3_dom"/>
</dbReference>
<keyword evidence="1" id="KW-1133">Transmembrane helix</keyword>
<feature type="transmembrane region" description="Helical" evidence="1">
    <location>
        <begin position="75"/>
        <end position="91"/>
    </location>
</feature>
<dbReference type="Pfam" id="PF01757">
    <property type="entry name" value="Acyl_transf_3"/>
    <property type="match status" value="1"/>
</dbReference>
<dbReference type="GO" id="GO:0016747">
    <property type="term" value="F:acyltransferase activity, transferring groups other than amino-acyl groups"/>
    <property type="evidence" value="ECO:0007669"/>
    <property type="project" value="InterPro"/>
</dbReference>
<dbReference type="EMBL" id="JAAGRR010000002">
    <property type="protein sequence ID" value="NDY41351.1"/>
    <property type="molecule type" value="Genomic_DNA"/>
</dbReference>
<keyword evidence="3" id="KW-0012">Acyltransferase</keyword>
<feature type="transmembrane region" description="Helical" evidence="1">
    <location>
        <begin position="200"/>
        <end position="219"/>
    </location>
</feature>
<evidence type="ECO:0000256" key="1">
    <source>
        <dbReference type="SAM" id="Phobius"/>
    </source>
</evidence>
<proteinExistence type="predicted"/>
<feature type="transmembrane region" description="Helical" evidence="1">
    <location>
        <begin position="287"/>
        <end position="306"/>
    </location>
</feature>
<dbReference type="Proteomes" id="UP000469346">
    <property type="component" value="Unassembled WGS sequence"/>
</dbReference>
<comment type="caution">
    <text evidence="3">The sequence shown here is derived from an EMBL/GenBank/DDBJ whole genome shotgun (WGS) entry which is preliminary data.</text>
</comment>
<keyword evidence="4" id="KW-1185">Reference proteome</keyword>
<feature type="transmembrane region" description="Helical" evidence="1">
    <location>
        <begin position="137"/>
        <end position="156"/>
    </location>
</feature>
<protein>
    <submittedName>
        <fullName evidence="3">Acyltransferase</fullName>
    </submittedName>
</protein>
<sequence length="328" mass="35214">MTRMDSRRTTDTLKGVAVAAVVANHYLILHLSPRAAGFANAWIAVFFFLSGYGLYHSLARRGGGRWRDFYVRRLTRIYPLLWAAGLVELVLRRGHFSLWTFTGIHASGHYWFVPALLQCYLAAPVLFLGLRRTAAGTLLCLAAAAAAANLACLAFPGTAGRAAAFLHAAWRGVVFLHVLVFAAGMWTAARGMAARPPSAAARAGFWILAAGILAVMAGLKAQAGDPVAARLFDWLPVALILGWTVYALRFSVASPAFAALGVVSYPVYLFHMPYYRVVDMVTGGLPGAAWGAFACLAGLPLLFMACRRLEAWGGDVGRRMQARLAAGG</sequence>
<feature type="transmembrane region" description="Helical" evidence="1">
    <location>
        <begin position="35"/>
        <end position="55"/>
    </location>
</feature>
<reference evidence="3 4" key="1">
    <citation type="submission" date="2020-02" db="EMBL/GenBank/DDBJ databases">
        <title>Comparative genomics of sulfur disproportionating microorganisms.</title>
        <authorList>
            <person name="Ward L.M."/>
            <person name="Bertran E."/>
            <person name="Johnston D.T."/>
        </authorList>
    </citation>
    <scope>NUCLEOTIDE SEQUENCE [LARGE SCALE GENOMIC DNA]</scope>
    <source>
        <strain evidence="3 4">DSM 100025</strain>
    </source>
</reference>